<dbReference type="AlphaFoldDB" id="A0A5M3YWR1"/>
<dbReference type="EMBL" id="BLJY01000006">
    <property type="protein sequence ID" value="GFF16939.1"/>
    <property type="molecule type" value="Genomic_DNA"/>
</dbReference>
<dbReference type="VEuPathDB" id="FungiDB:ATEG_04740"/>
<evidence type="ECO:0000259" key="1">
    <source>
        <dbReference type="Pfam" id="PF01636"/>
    </source>
</evidence>
<organism evidence="2 3">
    <name type="scientific">Aspergillus terreus</name>
    <dbReference type="NCBI Taxonomy" id="33178"/>
    <lineage>
        <taxon>Eukaryota</taxon>
        <taxon>Fungi</taxon>
        <taxon>Dikarya</taxon>
        <taxon>Ascomycota</taxon>
        <taxon>Pezizomycotina</taxon>
        <taxon>Eurotiomycetes</taxon>
        <taxon>Eurotiomycetidae</taxon>
        <taxon>Eurotiales</taxon>
        <taxon>Aspergillaceae</taxon>
        <taxon>Aspergillus</taxon>
        <taxon>Aspergillus subgen. Circumdati</taxon>
    </lineage>
</organism>
<dbReference type="Pfam" id="PF01636">
    <property type="entry name" value="APH"/>
    <property type="match status" value="1"/>
</dbReference>
<comment type="caution">
    <text evidence="2">The sequence shown here is derived from an EMBL/GenBank/DDBJ whole genome shotgun (WGS) entry which is preliminary data.</text>
</comment>
<evidence type="ECO:0000313" key="3">
    <source>
        <dbReference type="Proteomes" id="UP000452235"/>
    </source>
</evidence>
<dbReference type="Gene3D" id="3.90.1200.10">
    <property type="match status" value="1"/>
</dbReference>
<name>A0A5M3YWR1_ASPTE</name>
<protein>
    <submittedName>
        <fullName evidence="2">Phosphotransferase enzyme family protein</fullName>
    </submittedName>
</protein>
<dbReference type="GO" id="GO:0016740">
    <property type="term" value="F:transferase activity"/>
    <property type="evidence" value="ECO:0007669"/>
    <property type="project" value="UniProtKB-KW"/>
</dbReference>
<dbReference type="InterPro" id="IPR051678">
    <property type="entry name" value="AGP_Transferase"/>
</dbReference>
<accession>A0A5M3YWR1</accession>
<sequence>MAQTRVLPDSSFFRERRAPALPSPAEIRAINEQAGKTVGFNRSPPVEIRSMGLFVKYGADVTITEAETQIMLREQFQGRLPVPEVFGWAQDGGQTFVYMALIEGETLMERWGSLDDKAKQAIFMELRFLIKLLRTLKQDTHDQYIGSLNKTPLNDIFTNSAGVTGPFHGVDAVQQFQDACGIEIAHQAPIVFTHNDLLPPNIMISAGPNPKVTALLDWAQAGWYPAYWEYCKASRIAVNPKYFPVAFMDEWHSHLHMFLERVEEAVYNPWLYFVLSRGI</sequence>
<proteinExistence type="predicted"/>
<reference evidence="2 3" key="1">
    <citation type="submission" date="2020-01" db="EMBL/GenBank/DDBJ databases">
        <title>Aspergillus terreus IFO 6365 whole genome shotgun sequence.</title>
        <authorList>
            <person name="Kanamasa S."/>
            <person name="Takahashi H."/>
        </authorList>
    </citation>
    <scope>NUCLEOTIDE SEQUENCE [LARGE SCALE GENOMIC DNA]</scope>
    <source>
        <strain evidence="2 3">IFO 6365</strain>
    </source>
</reference>
<evidence type="ECO:0000313" key="2">
    <source>
        <dbReference type="EMBL" id="GFF16939.1"/>
    </source>
</evidence>
<dbReference type="SUPFAM" id="SSF56112">
    <property type="entry name" value="Protein kinase-like (PK-like)"/>
    <property type="match status" value="1"/>
</dbReference>
<dbReference type="InterPro" id="IPR002575">
    <property type="entry name" value="Aminoglycoside_PTrfase"/>
</dbReference>
<dbReference type="PANTHER" id="PTHR21310:SF54">
    <property type="entry name" value="AMINOGLYCOSIDE PHOSPHOTRANSFERASE DOMAIN-CONTAINING PROTEIN"/>
    <property type="match status" value="1"/>
</dbReference>
<gene>
    <name evidence="2" type="ORF">ATEIFO6365_0006027600</name>
</gene>
<dbReference type="OrthoDB" id="5404599at2759"/>
<keyword evidence="3" id="KW-1185">Reference proteome</keyword>
<dbReference type="Proteomes" id="UP000452235">
    <property type="component" value="Unassembled WGS sequence"/>
</dbReference>
<dbReference type="PANTHER" id="PTHR21310">
    <property type="entry name" value="AMINOGLYCOSIDE PHOSPHOTRANSFERASE-RELATED-RELATED"/>
    <property type="match status" value="1"/>
</dbReference>
<dbReference type="InterPro" id="IPR011009">
    <property type="entry name" value="Kinase-like_dom_sf"/>
</dbReference>
<feature type="domain" description="Aminoglycoside phosphotransferase" evidence="1">
    <location>
        <begin position="74"/>
        <end position="231"/>
    </location>
</feature>
<keyword evidence="2" id="KW-0808">Transferase</keyword>